<dbReference type="GO" id="GO:0004803">
    <property type="term" value="F:transposase activity"/>
    <property type="evidence" value="ECO:0007669"/>
    <property type="project" value="InterPro"/>
</dbReference>
<organism evidence="3 4">
    <name type="scientific">Vibrio gelatinilyticus</name>
    <dbReference type="NCBI Taxonomy" id="2893468"/>
    <lineage>
        <taxon>Bacteria</taxon>
        <taxon>Pseudomonadati</taxon>
        <taxon>Pseudomonadota</taxon>
        <taxon>Gammaproteobacteria</taxon>
        <taxon>Vibrionales</taxon>
        <taxon>Vibrionaceae</taxon>
        <taxon>Vibrio</taxon>
    </lineage>
</organism>
<dbReference type="PANTHER" id="PTHR37529">
    <property type="entry name" value="TRANSPOSASE INSG FOR INSERTION SEQUENCE ELEMENT IS4-RELATED"/>
    <property type="match status" value="1"/>
</dbReference>
<feature type="domain" description="Transposase IS4 N-terminal" evidence="2">
    <location>
        <begin position="19"/>
        <end position="109"/>
    </location>
</feature>
<feature type="domain" description="Transposase IS4-like" evidence="1">
    <location>
        <begin position="127"/>
        <end position="352"/>
    </location>
</feature>
<accession>A0A9X1WFA3</accession>
<dbReference type="InterPro" id="IPR002559">
    <property type="entry name" value="Transposase_11"/>
</dbReference>
<dbReference type="RefSeq" id="WP_244359544.1">
    <property type="nucleotide sequence ID" value="NZ_JAJNNZ010000043.1"/>
</dbReference>
<evidence type="ECO:0000313" key="3">
    <source>
        <dbReference type="EMBL" id="MCJ2378996.1"/>
    </source>
</evidence>
<proteinExistence type="predicted"/>
<gene>
    <name evidence="3" type="ORF">LNL84_19590</name>
</gene>
<dbReference type="AlphaFoldDB" id="A0A9X1WFA3"/>
<dbReference type="Proteomes" id="UP001139488">
    <property type="component" value="Unassembled WGS sequence"/>
</dbReference>
<dbReference type="InterPro" id="IPR024473">
    <property type="entry name" value="Transposases_IS4_N"/>
</dbReference>
<reference evidence="3" key="1">
    <citation type="submission" date="2021-11" db="EMBL/GenBank/DDBJ databases">
        <title>Vibrio ZSDE26 sp. nov. and Vibrio ZSDZ34 sp. nov., isolated from coastal seawater in Qingdao.</title>
        <authorList>
            <person name="Zhang P."/>
        </authorList>
    </citation>
    <scope>NUCLEOTIDE SEQUENCE</scope>
    <source>
        <strain evidence="3">ZSDZ34</strain>
    </source>
</reference>
<dbReference type="InterPro" id="IPR047952">
    <property type="entry name" value="Transpos_IS4"/>
</dbReference>
<dbReference type="Pfam" id="PF01609">
    <property type="entry name" value="DDE_Tnp_1"/>
    <property type="match status" value="1"/>
</dbReference>
<keyword evidence="4" id="KW-1185">Reference proteome</keyword>
<protein>
    <submittedName>
        <fullName evidence="3">IS4 family transposase</fullName>
    </submittedName>
</protein>
<dbReference type="GO" id="GO:0003677">
    <property type="term" value="F:DNA binding"/>
    <property type="evidence" value="ECO:0007669"/>
    <property type="project" value="InterPro"/>
</dbReference>
<dbReference type="GO" id="GO:0006313">
    <property type="term" value="P:DNA transposition"/>
    <property type="evidence" value="ECO:0007669"/>
    <property type="project" value="InterPro"/>
</dbReference>
<evidence type="ECO:0000313" key="4">
    <source>
        <dbReference type="Proteomes" id="UP001139488"/>
    </source>
</evidence>
<dbReference type="SUPFAM" id="SSF53098">
    <property type="entry name" value="Ribonuclease H-like"/>
    <property type="match status" value="1"/>
</dbReference>
<sequence length="442" mass="50879">MSFIPAFEDMPSFLDDINTLDKLKTILDPDILEQAFEYAGVATVRRRRLPLEAVMWSVIGMSLFRNETVWDIANRLDISLPGKNKLVAPSALVQGRQRLGFEAVQQTFQLLANKAFSTQAFEHWCGLNLLAVDGVSFRTQDNEENRAEFGSDSNQFGEVSYPQIRMCSLMEVSSHLLLDSSFDARRVGEMTLAQRLLPSVPDDSLTLFDRGYYSLGLLHEWQNQGSNTHWMLPARKDLQYQIQSKLSENDHIVTLSTSPQARNKFEGLPGKLTARLTTYQVGGKRYRVLSSLIDPIRFPYDELTEVYTQRWEIELGFREMKQGLHQSKHILRSKKPDMVRQELWGLLLAYNLIRIVMIDALKDNESITPIQLSFSQSMRQVVAFLMFTPIHSPSQLPNHYEELLTTLRLFVLPQKAPDRAYPRVVRRKPTKYPHKRKMPISS</sequence>
<name>A0A9X1WFA3_9VIBR</name>
<dbReference type="NCBIfam" id="NF033592">
    <property type="entry name" value="transpos_IS4_1"/>
    <property type="match status" value="1"/>
</dbReference>
<evidence type="ECO:0000259" key="2">
    <source>
        <dbReference type="Pfam" id="PF13006"/>
    </source>
</evidence>
<dbReference type="Pfam" id="PF13006">
    <property type="entry name" value="Nterm_IS4"/>
    <property type="match status" value="1"/>
</dbReference>
<dbReference type="EMBL" id="JAJNNZ010000043">
    <property type="protein sequence ID" value="MCJ2378996.1"/>
    <property type="molecule type" value="Genomic_DNA"/>
</dbReference>
<comment type="caution">
    <text evidence="3">The sequence shown here is derived from an EMBL/GenBank/DDBJ whole genome shotgun (WGS) entry which is preliminary data.</text>
</comment>
<evidence type="ECO:0000259" key="1">
    <source>
        <dbReference type="Pfam" id="PF01609"/>
    </source>
</evidence>
<dbReference type="InterPro" id="IPR012337">
    <property type="entry name" value="RNaseH-like_sf"/>
</dbReference>
<dbReference type="PANTHER" id="PTHR37529:SF1">
    <property type="entry name" value="TRANSPOSASE INSG FOR INSERTION SEQUENCE ELEMENT IS4-RELATED"/>
    <property type="match status" value="1"/>
</dbReference>